<dbReference type="Pfam" id="PF03476">
    <property type="entry name" value="MOSC_N"/>
    <property type="match status" value="1"/>
</dbReference>
<dbReference type="PANTHER" id="PTHR14237">
    <property type="entry name" value="MOLYBDOPTERIN COFACTOR SULFURASE MOSC"/>
    <property type="match status" value="1"/>
</dbReference>
<feature type="domain" description="MOSC" evidence="1">
    <location>
        <begin position="125"/>
        <end position="265"/>
    </location>
</feature>
<dbReference type="SUPFAM" id="SSF141673">
    <property type="entry name" value="MOSC N-terminal domain-like"/>
    <property type="match status" value="1"/>
</dbReference>
<dbReference type="GO" id="GO:0030170">
    <property type="term" value="F:pyridoxal phosphate binding"/>
    <property type="evidence" value="ECO:0007669"/>
    <property type="project" value="InterPro"/>
</dbReference>
<dbReference type="GO" id="GO:0003824">
    <property type="term" value="F:catalytic activity"/>
    <property type="evidence" value="ECO:0007669"/>
    <property type="project" value="InterPro"/>
</dbReference>
<dbReference type="InterPro" id="IPR011037">
    <property type="entry name" value="Pyrv_Knase-like_insert_dom_sf"/>
</dbReference>
<evidence type="ECO:0000313" key="2">
    <source>
        <dbReference type="EMBL" id="MBW4545236.1"/>
    </source>
</evidence>
<dbReference type="Pfam" id="PF03473">
    <property type="entry name" value="MOSC"/>
    <property type="match status" value="1"/>
</dbReference>
<dbReference type="PROSITE" id="PS51340">
    <property type="entry name" value="MOSC"/>
    <property type="match status" value="1"/>
</dbReference>
<evidence type="ECO:0000259" key="1">
    <source>
        <dbReference type="PROSITE" id="PS51340"/>
    </source>
</evidence>
<name>A0A951UB58_9CYAN</name>
<proteinExistence type="predicted"/>
<protein>
    <submittedName>
        <fullName evidence="2">MOSC domain-containing protein</fullName>
    </submittedName>
</protein>
<dbReference type="AlphaFoldDB" id="A0A951UB58"/>
<dbReference type="EMBL" id="JAHHIF010000013">
    <property type="protein sequence ID" value="MBW4545236.1"/>
    <property type="molecule type" value="Genomic_DNA"/>
</dbReference>
<dbReference type="PANTHER" id="PTHR14237:SF19">
    <property type="entry name" value="MITOCHONDRIAL AMIDOXIME REDUCING COMPONENT 1"/>
    <property type="match status" value="1"/>
</dbReference>
<dbReference type="InterPro" id="IPR005303">
    <property type="entry name" value="MOCOS_middle"/>
</dbReference>
<dbReference type="GO" id="GO:0030151">
    <property type="term" value="F:molybdenum ion binding"/>
    <property type="evidence" value="ECO:0007669"/>
    <property type="project" value="InterPro"/>
</dbReference>
<gene>
    <name evidence="2" type="ORF">KME25_12430</name>
</gene>
<dbReference type="SUPFAM" id="SSF50800">
    <property type="entry name" value="PK beta-barrel domain-like"/>
    <property type="match status" value="1"/>
</dbReference>
<evidence type="ECO:0000313" key="3">
    <source>
        <dbReference type="Proteomes" id="UP000753908"/>
    </source>
</evidence>
<dbReference type="InterPro" id="IPR005302">
    <property type="entry name" value="MoCF_Sase_C"/>
</dbReference>
<sequence>MAQIKLSGIYIYPIKSAGGISLQTAQVENRGFQYDRRWMLVDETGKFMTQRKFPRMALIGVRLEGNQLIVEAPNHGSIAIPTSLDSGDTIFVQVWNDFCEAISLTAEVNQWFSEFLGTSCQLVFMPERSHRLVSSHYSMQNELVSFADAFPFLLTSEASLQDLNERLDEPVPMNRFRPNLVVSGCEAFAEDTWRQIRIGSILFHVVKGCDRCVVTTIDQTQGIRGKEPLVTLAKYRLWDRKVWFGQNLVPAQLGTLQVGDSVEIQSLNTESLLIS</sequence>
<reference evidence="2" key="2">
    <citation type="journal article" date="2022" name="Microbiol. Resour. Announc.">
        <title>Metagenome Sequencing to Explore Phylogenomics of Terrestrial Cyanobacteria.</title>
        <authorList>
            <person name="Ward R.D."/>
            <person name="Stajich J.E."/>
            <person name="Johansen J.R."/>
            <person name="Huntemann M."/>
            <person name="Clum A."/>
            <person name="Foster B."/>
            <person name="Foster B."/>
            <person name="Roux S."/>
            <person name="Palaniappan K."/>
            <person name="Varghese N."/>
            <person name="Mukherjee S."/>
            <person name="Reddy T.B.K."/>
            <person name="Daum C."/>
            <person name="Copeland A."/>
            <person name="Chen I.A."/>
            <person name="Ivanova N.N."/>
            <person name="Kyrpides N.C."/>
            <person name="Shapiro N."/>
            <person name="Eloe-Fadrosh E.A."/>
            <person name="Pietrasiak N."/>
        </authorList>
    </citation>
    <scope>NUCLEOTIDE SEQUENCE</scope>
    <source>
        <strain evidence="2">CPER-KK1</strain>
    </source>
</reference>
<organism evidence="2 3">
    <name type="scientific">Symplocastrum torsivum CPER-KK1</name>
    <dbReference type="NCBI Taxonomy" id="450513"/>
    <lineage>
        <taxon>Bacteria</taxon>
        <taxon>Bacillati</taxon>
        <taxon>Cyanobacteriota</taxon>
        <taxon>Cyanophyceae</taxon>
        <taxon>Oscillatoriophycideae</taxon>
        <taxon>Oscillatoriales</taxon>
        <taxon>Microcoleaceae</taxon>
        <taxon>Symplocastrum</taxon>
    </lineage>
</organism>
<accession>A0A951UB58</accession>
<dbReference type="Proteomes" id="UP000753908">
    <property type="component" value="Unassembled WGS sequence"/>
</dbReference>
<comment type="caution">
    <text evidence="2">The sequence shown here is derived from an EMBL/GenBank/DDBJ whole genome shotgun (WGS) entry which is preliminary data.</text>
</comment>
<reference evidence="2" key="1">
    <citation type="submission" date="2021-05" db="EMBL/GenBank/DDBJ databases">
        <authorList>
            <person name="Pietrasiak N."/>
            <person name="Ward R."/>
            <person name="Stajich J.E."/>
            <person name="Kurbessoian T."/>
        </authorList>
    </citation>
    <scope>NUCLEOTIDE SEQUENCE</scope>
    <source>
        <strain evidence="2">CPER-KK1</strain>
    </source>
</reference>